<name>A0A8I3AYP0_VERLO</name>
<proteinExistence type="predicted"/>
<reference evidence="2" key="1">
    <citation type="journal article" date="2021" name="Mol. Plant Pathol.">
        <title>A 20-kb lineage-specific genomic region tames virulence in pathogenic amphidiploid Verticillium longisporum.</title>
        <authorList>
            <person name="Harting R."/>
            <person name="Starke J."/>
            <person name="Kusch H."/>
            <person name="Poggeler S."/>
            <person name="Maurus I."/>
            <person name="Schluter R."/>
            <person name="Landesfeind M."/>
            <person name="Bulla I."/>
            <person name="Nowrousian M."/>
            <person name="de Jonge R."/>
            <person name="Stahlhut G."/>
            <person name="Hoff K.J."/>
            <person name="Asshauer K.P."/>
            <person name="Thurmer A."/>
            <person name="Stanke M."/>
            <person name="Daniel R."/>
            <person name="Morgenstern B."/>
            <person name="Thomma B.P.H.J."/>
            <person name="Kronstad J.W."/>
            <person name="Braus-Stromeyer S.A."/>
            <person name="Braus G.H."/>
        </authorList>
    </citation>
    <scope>NUCLEOTIDE SEQUENCE</scope>
    <source>
        <strain evidence="2">Vl32</strain>
    </source>
</reference>
<dbReference type="Proteomes" id="UP000689129">
    <property type="component" value="Unassembled WGS sequence"/>
</dbReference>
<dbReference type="OrthoDB" id="10263401at2759"/>
<dbReference type="Pfam" id="PF13376">
    <property type="entry name" value="OmdA"/>
    <property type="match status" value="1"/>
</dbReference>
<organism evidence="2 3">
    <name type="scientific">Verticillium longisporum</name>
    <name type="common">Verticillium dahliae var. longisporum</name>
    <dbReference type="NCBI Taxonomy" id="100787"/>
    <lineage>
        <taxon>Eukaryota</taxon>
        <taxon>Fungi</taxon>
        <taxon>Dikarya</taxon>
        <taxon>Ascomycota</taxon>
        <taxon>Pezizomycotina</taxon>
        <taxon>Sordariomycetes</taxon>
        <taxon>Hypocreomycetidae</taxon>
        <taxon>Glomerellales</taxon>
        <taxon>Plectosphaerellaceae</taxon>
        <taxon>Verticillium</taxon>
    </lineage>
</organism>
<evidence type="ECO:0000256" key="1">
    <source>
        <dbReference type="SAM" id="MobiDB-lite"/>
    </source>
</evidence>
<dbReference type="EMBL" id="JAEMWZ010000015">
    <property type="protein sequence ID" value="KAG7142696.1"/>
    <property type="molecule type" value="Genomic_DNA"/>
</dbReference>
<feature type="region of interest" description="Disordered" evidence="1">
    <location>
        <begin position="230"/>
        <end position="251"/>
    </location>
</feature>
<evidence type="ECO:0008006" key="4">
    <source>
        <dbReference type="Google" id="ProtNLM"/>
    </source>
</evidence>
<sequence length="251" mass="27559">MSRRTRSTTAALSKLTEPVTKKVTSGPRAAKIAAAPQSPPIRLFDTAVAWETWLAANPQDLTGVWLQIAKKAAAKPTVTYDQALDAALCYGWIDGQRKTHDAEHFLQRFTPRRKNSMWSKRNVDKVAVLIQEGRMRAPGQAEIDAAKADGRWERAYAGPSSIQVPADFQAALLKNSSAKSFFEALNKTQRASLDTPDFTFAMRVSTLFYLPTLVLATEALDKAKITISKASHSGNGCPQGTQIRGQELTRL</sequence>
<comment type="caution">
    <text evidence="2">The sequence shown here is derived from an EMBL/GenBank/DDBJ whole genome shotgun (WGS) entry which is preliminary data.</text>
</comment>
<feature type="compositionally biased region" description="Polar residues" evidence="1">
    <location>
        <begin position="230"/>
        <end position="244"/>
    </location>
</feature>
<protein>
    <recommendedName>
        <fullName evidence="4">Bacteriocin-protection protein</fullName>
    </recommendedName>
</protein>
<accession>A0A8I3AYP0</accession>
<evidence type="ECO:0000313" key="2">
    <source>
        <dbReference type="EMBL" id="KAG7142696.1"/>
    </source>
</evidence>
<gene>
    <name evidence="2" type="ORF">HYQ45_018789</name>
</gene>
<evidence type="ECO:0000313" key="3">
    <source>
        <dbReference type="Proteomes" id="UP000689129"/>
    </source>
</evidence>
<dbReference type="AlphaFoldDB" id="A0A8I3AYP0"/>